<gene>
    <name evidence="3" type="ORF">BDP27DRAFT_1309732</name>
</gene>
<accession>A0A9P5QC53</accession>
<dbReference type="PANTHER" id="PTHR40627">
    <property type="entry name" value="INDOLE PRENYLTRANSFERASE TDIB-RELATED"/>
    <property type="match status" value="1"/>
</dbReference>
<dbReference type="GO" id="GO:0009820">
    <property type="term" value="P:alkaloid metabolic process"/>
    <property type="evidence" value="ECO:0007669"/>
    <property type="project" value="InterPro"/>
</dbReference>
<dbReference type="InterPro" id="IPR033964">
    <property type="entry name" value="ABBA"/>
</dbReference>
<dbReference type="Pfam" id="PF11991">
    <property type="entry name" value="Trp_DMAT"/>
    <property type="match status" value="1"/>
</dbReference>
<organism evidence="3 4">
    <name type="scientific">Rhodocollybia butyracea</name>
    <dbReference type="NCBI Taxonomy" id="206335"/>
    <lineage>
        <taxon>Eukaryota</taxon>
        <taxon>Fungi</taxon>
        <taxon>Dikarya</taxon>
        <taxon>Basidiomycota</taxon>
        <taxon>Agaricomycotina</taxon>
        <taxon>Agaricomycetes</taxon>
        <taxon>Agaricomycetidae</taxon>
        <taxon>Agaricales</taxon>
        <taxon>Marasmiineae</taxon>
        <taxon>Omphalotaceae</taxon>
        <taxon>Rhodocollybia</taxon>
    </lineage>
</organism>
<dbReference type="AlphaFoldDB" id="A0A9P5QC53"/>
<sequence length="397" mass="44949">MRQSVSFWHHLVLKHLRVLLEESQSYTSLQVQTFLDFVDQRLIQLDALGPPPTSPSASWKSYLTDDHSPVEYSLSIKKDFCAVRLAFEPLSPKTFGPCGTDYVNHNAPLQWLSQQSIGGDAMLWFQTLVELLTITPSTSRCDVGIKQVARGLTQHVFAFDLVKEPLLKSYVFHDALARQVATSTSSWGDEKDKLLSHAMNALGLSTPWDKLATYLDHLRNSCPEYAGQTEFIGWDMVAPETARMKVYVRFAQAGLTQLLSHLDLGIKAAAAEMWQALLGDDHLSASDIDDCDTRTHGVILYYELKKNQRDPVAKFYLPVRHYLSSDLVIAERFDAFLAKKQLRKPGWYLAMLQRYCDHRPLDGRAGLQTMVGCASRNGEWEVSIYLSSEVFAPERWT</sequence>
<dbReference type="EMBL" id="JADNRY010000001">
    <property type="protein sequence ID" value="KAF9078537.1"/>
    <property type="molecule type" value="Genomic_DNA"/>
</dbReference>
<keyword evidence="4" id="KW-1185">Reference proteome</keyword>
<dbReference type="NCBIfam" id="TIGR03429">
    <property type="entry name" value="arom_pren_DMATS"/>
    <property type="match status" value="1"/>
</dbReference>
<name>A0A9P5QC53_9AGAR</name>
<keyword evidence="2" id="KW-0808">Transferase</keyword>
<dbReference type="PANTHER" id="PTHR40627:SF4">
    <property type="entry name" value="PRENYLTRANSFERASE ASQH1-RELATED"/>
    <property type="match status" value="1"/>
</dbReference>
<dbReference type="OrthoDB" id="3354387at2759"/>
<comment type="caution">
    <text evidence="3">The sequence shown here is derived from an EMBL/GenBank/DDBJ whole genome shotgun (WGS) entry which is preliminary data.</text>
</comment>
<protein>
    <submittedName>
        <fullName evidence="3">Aromatic prenyltransferase</fullName>
    </submittedName>
</protein>
<evidence type="ECO:0000256" key="1">
    <source>
        <dbReference type="ARBA" id="ARBA00010209"/>
    </source>
</evidence>
<dbReference type="CDD" id="cd13929">
    <property type="entry name" value="PT-DMATS_CymD"/>
    <property type="match status" value="1"/>
</dbReference>
<dbReference type="InterPro" id="IPR017795">
    <property type="entry name" value="ABBA_NscD-like"/>
</dbReference>
<comment type="similarity">
    <text evidence="1">Belongs to the tryptophan dimethylallyltransferase family.</text>
</comment>
<dbReference type="GO" id="GO:0016765">
    <property type="term" value="F:transferase activity, transferring alkyl or aryl (other than methyl) groups"/>
    <property type="evidence" value="ECO:0007669"/>
    <property type="project" value="InterPro"/>
</dbReference>
<reference evidence="3" key="1">
    <citation type="submission" date="2020-11" db="EMBL/GenBank/DDBJ databases">
        <authorList>
            <consortium name="DOE Joint Genome Institute"/>
            <person name="Ahrendt S."/>
            <person name="Riley R."/>
            <person name="Andreopoulos W."/>
            <person name="Labutti K."/>
            <person name="Pangilinan J."/>
            <person name="Ruiz-Duenas F.J."/>
            <person name="Barrasa J.M."/>
            <person name="Sanchez-Garcia M."/>
            <person name="Camarero S."/>
            <person name="Miyauchi S."/>
            <person name="Serrano A."/>
            <person name="Linde D."/>
            <person name="Babiker R."/>
            <person name="Drula E."/>
            <person name="Ayuso-Fernandez I."/>
            <person name="Pacheco R."/>
            <person name="Padilla G."/>
            <person name="Ferreira P."/>
            <person name="Barriuso J."/>
            <person name="Kellner H."/>
            <person name="Castanera R."/>
            <person name="Alfaro M."/>
            <person name="Ramirez L."/>
            <person name="Pisabarro A.G."/>
            <person name="Kuo A."/>
            <person name="Tritt A."/>
            <person name="Lipzen A."/>
            <person name="He G."/>
            <person name="Yan M."/>
            <person name="Ng V."/>
            <person name="Cullen D."/>
            <person name="Martin F."/>
            <person name="Rosso M.-N."/>
            <person name="Henrissat B."/>
            <person name="Hibbett D."/>
            <person name="Martinez A.T."/>
            <person name="Grigoriev I.V."/>
        </authorList>
    </citation>
    <scope>NUCLEOTIDE SEQUENCE</scope>
    <source>
        <strain evidence="3">AH 40177</strain>
    </source>
</reference>
<evidence type="ECO:0000256" key="2">
    <source>
        <dbReference type="ARBA" id="ARBA00022679"/>
    </source>
</evidence>
<evidence type="ECO:0000313" key="4">
    <source>
        <dbReference type="Proteomes" id="UP000772434"/>
    </source>
</evidence>
<evidence type="ECO:0000313" key="3">
    <source>
        <dbReference type="EMBL" id="KAF9078537.1"/>
    </source>
</evidence>
<dbReference type="SFLD" id="SFLDG01162">
    <property type="entry name" value="I"/>
    <property type="match status" value="1"/>
</dbReference>
<dbReference type="SFLD" id="SFLDS00036">
    <property type="entry name" value="Aromatic_Prenyltransferase"/>
    <property type="match status" value="1"/>
</dbReference>
<dbReference type="Proteomes" id="UP000772434">
    <property type="component" value="Unassembled WGS sequence"/>
</dbReference>
<proteinExistence type="inferred from homology"/>